<comment type="caution">
    <text evidence="2">The sequence shown here is derived from an EMBL/GenBank/DDBJ whole genome shotgun (WGS) entry which is preliminary data.</text>
</comment>
<keyword evidence="1" id="KW-0732">Signal</keyword>
<evidence type="ECO:0000313" key="3">
    <source>
        <dbReference type="Proteomes" id="UP001152562"/>
    </source>
</evidence>
<dbReference type="EMBL" id="CALOZG010000028">
    <property type="protein sequence ID" value="CAH4032380.1"/>
    <property type="molecule type" value="Genomic_DNA"/>
</dbReference>
<organism evidence="2 3">
    <name type="scientific">Pieris brassicae</name>
    <name type="common">White butterfly</name>
    <name type="synonym">Large white butterfly</name>
    <dbReference type="NCBI Taxonomy" id="7116"/>
    <lineage>
        <taxon>Eukaryota</taxon>
        <taxon>Metazoa</taxon>
        <taxon>Ecdysozoa</taxon>
        <taxon>Arthropoda</taxon>
        <taxon>Hexapoda</taxon>
        <taxon>Insecta</taxon>
        <taxon>Pterygota</taxon>
        <taxon>Neoptera</taxon>
        <taxon>Endopterygota</taxon>
        <taxon>Lepidoptera</taxon>
        <taxon>Glossata</taxon>
        <taxon>Ditrysia</taxon>
        <taxon>Papilionoidea</taxon>
        <taxon>Pieridae</taxon>
        <taxon>Pierinae</taxon>
        <taxon>Pieris</taxon>
    </lineage>
</organism>
<keyword evidence="3" id="KW-1185">Reference proteome</keyword>
<feature type="chain" id="PRO_5040455143" evidence="1">
    <location>
        <begin position="18"/>
        <end position="178"/>
    </location>
</feature>
<proteinExistence type="predicted"/>
<name>A0A9P0XF27_PIEBR</name>
<protein>
    <submittedName>
        <fullName evidence="2">Uncharacterized protein</fullName>
    </submittedName>
</protein>
<dbReference type="Proteomes" id="UP001152562">
    <property type="component" value="Unassembled WGS sequence"/>
</dbReference>
<dbReference type="AlphaFoldDB" id="A0A9P0XF27"/>
<accession>A0A9P0XF27</accession>
<evidence type="ECO:0000313" key="2">
    <source>
        <dbReference type="EMBL" id="CAH4032380.1"/>
    </source>
</evidence>
<evidence type="ECO:0000256" key="1">
    <source>
        <dbReference type="SAM" id="SignalP"/>
    </source>
</evidence>
<reference evidence="2" key="1">
    <citation type="submission" date="2022-05" db="EMBL/GenBank/DDBJ databases">
        <authorList>
            <person name="Okamura Y."/>
        </authorList>
    </citation>
    <scope>NUCLEOTIDE SEQUENCE</scope>
</reference>
<sequence>MIVFGAICFILLQQAFSQCLPPASTFNLSLPLGQFLPSYPSMDSPDLPSLLSSTISASLSSALPSLLDATLPTVFTSALDAMGPLLAYNSRITNVDCTLPCKPSTTRLSCNPPASCVSCNNPAPSCVYCNSPPYVSYKVPSYVTSNPHQAVVGPTSYVLNSPPPNCVTPAAYSVYYGC</sequence>
<feature type="signal peptide" evidence="1">
    <location>
        <begin position="1"/>
        <end position="17"/>
    </location>
</feature>
<gene>
    <name evidence="2" type="ORF">PIBRA_LOCUS8769</name>
</gene>